<dbReference type="RefSeq" id="WP_131899035.1">
    <property type="nucleotide sequence ID" value="NZ_SMKU01000198.1"/>
</dbReference>
<comment type="caution">
    <text evidence="2">The sequence shown here is derived from an EMBL/GenBank/DDBJ whole genome shotgun (WGS) entry which is preliminary data.</text>
</comment>
<dbReference type="OrthoDB" id="4263397at2"/>
<keyword evidence="1" id="KW-0472">Membrane</keyword>
<proteinExistence type="predicted"/>
<keyword evidence="1" id="KW-1133">Transmembrane helix</keyword>
<evidence type="ECO:0000313" key="2">
    <source>
        <dbReference type="EMBL" id="TDD77751.1"/>
    </source>
</evidence>
<organism evidence="2 3">
    <name type="scientific">Actinomadura rubrisoli</name>
    <dbReference type="NCBI Taxonomy" id="2530368"/>
    <lineage>
        <taxon>Bacteria</taxon>
        <taxon>Bacillati</taxon>
        <taxon>Actinomycetota</taxon>
        <taxon>Actinomycetes</taxon>
        <taxon>Streptosporangiales</taxon>
        <taxon>Thermomonosporaceae</taxon>
        <taxon>Actinomadura</taxon>
    </lineage>
</organism>
<evidence type="ECO:0000256" key="1">
    <source>
        <dbReference type="SAM" id="Phobius"/>
    </source>
</evidence>
<protein>
    <submittedName>
        <fullName evidence="2">Uncharacterized protein</fullName>
    </submittedName>
</protein>
<sequence>MLFSPGWRAPVRQGEVLAVFTLGLLLGGTLSAAVVWLLSGLAAPLPGPVRASGILAVAAVGAARELGLVRVPLPQNARQIPQEVLQARLRVGSLQFGFELGTGVRTYVPASSPYVLALGLLLSHQGPVPTLLAGAAFGLGRALSALLTYVSRDDHRDASIAARIHSVTSVAALASLTALALLMLLPRSG</sequence>
<dbReference type="EMBL" id="SMKU01000198">
    <property type="protein sequence ID" value="TDD77751.1"/>
    <property type="molecule type" value="Genomic_DNA"/>
</dbReference>
<dbReference type="Proteomes" id="UP000294513">
    <property type="component" value="Unassembled WGS sequence"/>
</dbReference>
<name>A0A4R5AXA3_9ACTN</name>
<keyword evidence="3" id="KW-1185">Reference proteome</keyword>
<accession>A0A4R5AXA3</accession>
<reference evidence="2 3" key="1">
    <citation type="submission" date="2019-03" db="EMBL/GenBank/DDBJ databases">
        <title>Draft genome sequences of novel Actinobacteria.</title>
        <authorList>
            <person name="Sahin N."/>
            <person name="Ay H."/>
            <person name="Saygin H."/>
        </authorList>
    </citation>
    <scope>NUCLEOTIDE SEQUENCE [LARGE SCALE GENOMIC DNA]</scope>
    <source>
        <strain evidence="2 3">H3C3</strain>
    </source>
</reference>
<evidence type="ECO:0000313" key="3">
    <source>
        <dbReference type="Proteomes" id="UP000294513"/>
    </source>
</evidence>
<gene>
    <name evidence="2" type="ORF">E1298_29645</name>
</gene>
<feature type="transmembrane region" description="Helical" evidence="1">
    <location>
        <begin position="131"/>
        <end position="150"/>
    </location>
</feature>
<keyword evidence="1" id="KW-0812">Transmembrane</keyword>
<feature type="transmembrane region" description="Helical" evidence="1">
    <location>
        <begin position="162"/>
        <end position="185"/>
    </location>
</feature>
<dbReference type="AlphaFoldDB" id="A0A4R5AXA3"/>